<name>A0A0F9P4S2_9ZZZZ</name>
<protein>
    <submittedName>
        <fullName evidence="2">Uncharacterized protein</fullName>
    </submittedName>
</protein>
<feature type="transmembrane region" description="Helical" evidence="1">
    <location>
        <begin position="6"/>
        <end position="24"/>
    </location>
</feature>
<reference evidence="2" key="1">
    <citation type="journal article" date="2015" name="Nature">
        <title>Complex archaea that bridge the gap between prokaryotes and eukaryotes.</title>
        <authorList>
            <person name="Spang A."/>
            <person name="Saw J.H."/>
            <person name="Jorgensen S.L."/>
            <person name="Zaremba-Niedzwiedzka K."/>
            <person name="Martijn J."/>
            <person name="Lind A.E."/>
            <person name="van Eijk R."/>
            <person name="Schleper C."/>
            <person name="Guy L."/>
            <person name="Ettema T.J."/>
        </authorList>
    </citation>
    <scope>NUCLEOTIDE SEQUENCE</scope>
</reference>
<keyword evidence="1" id="KW-0812">Transmembrane</keyword>
<dbReference type="EMBL" id="LAZR01002832">
    <property type="protein sequence ID" value="KKN25074.1"/>
    <property type="molecule type" value="Genomic_DNA"/>
</dbReference>
<comment type="caution">
    <text evidence="2">The sequence shown here is derived from an EMBL/GenBank/DDBJ whole genome shotgun (WGS) entry which is preliminary data.</text>
</comment>
<proteinExistence type="predicted"/>
<accession>A0A0F9P4S2</accession>
<sequence length="51" mass="5847">MNYIIIGIQVVIYLVPVMIIGIRIEHRLTKIETDVSWLKGKTDFLCNNSGK</sequence>
<dbReference type="AlphaFoldDB" id="A0A0F9P4S2"/>
<keyword evidence="1" id="KW-1133">Transmembrane helix</keyword>
<evidence type="ECO:0000256" key="1">
    <source>
        <dbReference type="SAM" id="Phobius"/>
    </source>
</evidence>
<keyword evidence="1" id="KW-0472">Membrane</keyword>
<gene>
    <name evidence="2" type="ORF">LCGC14_0888570</name>
</gene>
<evidence type="ECO:0000313" key="2">
    <source>
        <dbReference type="EMBL" id="KKN25074.1"/>
    </source>
</evidence>
<organism evidence="2">
    <name type="scientific">marine sediment metagenome</name>
    <dbReference type="NCBI Taxonomy" id="412755"/>
    <lineage>
        <taxon>unclassified sequences</taxon>
        <taxon>metagenomes</taxon>
        <taxon>ecological metagenomes</taxon>
    </lineage>
</organism>